<name>A0AAV9X981_9PEZI</name>
<dbReference type="Proteomes" id="UP001365542">
    <property type="component" value="Unassembled WGS sequence"/>
</dbReference>
<keyword evidence="2" id="KW-1185">Reference proteome</keyword>
<protein>
    <submittedName>
        <fullName evidence="1">Uncharacterized protein</fullName>
    </submittedName>
</protein>
<accession>A0AAV9X981</accession>
<dbReference type="EMBL" id="JAVHJO010000008">
    <property type="protein sequence ID" value="KAK6538242.1"/>
    <property type="molecule type" value="Genomic_DNA"/>
</dbReference>
<sequence length="156" mass="17968">MRTAWECISGSQEMVILAGKAAARPEDSVAEESKDPLYVFRFKHPPDWPEERRDEKWVLWDATDDTVALTEHLQEYCFVKFVKKKKKELDSPFNVVLPITSKDLVELRMQAAEITPQDIELGNRETSEISFEKHARGRAVKVSSDHNAGMLRPHPY</sequence>
<proteinExistence type="predicted"/>
<organism evidence="1 2">
    <name type="scientific">Orbilia ellipsospora</name>
    <dbReference type="NCBI Taxonomy" id="2528407"/>
    <lineage>
        <taxon>Eukaryota</taxon>
        <taxon>Fungi</taxon>
        <taxon>Dikarya</taxon>
        <taxon>Ascomycota</taxon>
        <taxon>Pezizomycotina</taxon>
        <taxon>Orbiliomycetes</taxon>
        <taxon>Orbiliales</taxon>
        <taxon>Orbiliaceae</taxon>
        <taxon>Orbilia</taxon>
    </lineage>
</organism>
<dbReference type="AlphaFoldDB" id="A0AAV9X981"/>
<reference evidence="1 2" key="1">
    <citation type="submission" date="2019-10" db="EMBL/GenBank/DDBJ databases">
        <authorList>
            <person name="Palmer J.M."/>
        </authorList>
    </citation>
    <scope>NUCLEOTIDE SEQUENCE [LARGE SCALE GENOMIC DNA]</scope>
    <source>
        <strain evidence="1 2">TWF694</strain>
    </source>
</reference>
<comment type="caution">
    <text evidence="1">The sequence shown here is derived from an EMBL/GenBank/DDBJ whole genome shotgun (WGS) entry which is preliminary data.</text>
</comment>
<evidence type="ECO:0000313" key="2">
    <source>
        <dbReference type="Proteomes" id="UP001365542"/>
    </source>
</evidence>
<evidence type="ECO:0000313" key="1">
    <source>
        <dbReference type="EMBL" id="KAK6538242.1"/>
    </source>
</evidence>
<gene>
    <name evidence="1" type="ORF">TWF694_011121</name>
</gene>